<evidence type="ECO:0000259" key="1">
    <source>
        <dbReference type="Pfam" id="PF20253"/>
    </source>
</evidence>
<proteinExistence type="predicted"/>
<dbReference type="GeneID" id="19967444"/>
<evidence type="ECO:0000313" key="3">
    <source>
        <dbReference type="Proteomes" id="UP000030752"/>
    </source>
</evidence>
<dbReference type="Pfam" id="PF20253">
    <property type="entry name" value="DUF6604"/>
    <property type="match status" value="1"/>
</dbReference>
<dbReference type="Proteomes" id="UP000030752">
    <property type="component" value="Unassembled WGS sequence"/>
</dbReference>
<evidence type="ECO:0000313" key="2">
    <source>
        <dbReference type="EMBL" id="ETN45924.1"/>
    </source>
</evidence>
<gene>
    <name evidence="2" type="ORF">HMPREF1541_00105</name>
</gene>
<dbReference type="InterPro" id="IPR046539">
    <property type="entry name" value="DUF6604"/>
</dbReference>
<accession>W2SDG4</accession>
<keyword evidence="3" id="KW-1185">Reference proteome</keyword>
<organism evidence="2 3">
    <name type="scientific">Cyphellophora europaea (strain CBS 101466)</name>
    <name type="common">Phialophora europaea</name>
    <dbReference type="NCBI Taxonomy" id="1220924"/>
    <lineage>
        <taxon>Eukaryota</taxon>
        <taxon>Fungi</taxon>
        <taxon>Dikarya</taxon>
        <taxon>Ascomycota</taxon>
        <taxon>Pezizomycotina</taxon>
        <taxon>Eurotiomycetes</taxon>
        <taxon>Chaetothyriomycetidae</taxon>
        <taxon>Chaetothyriales</taxon>
        <taxon>Cyphellophoraceae</taxon>
        <taxon>Cyphellophora</taxon>
    </lineage>
</organism>
<dbReference type="RefSeq" id="XP_008710636.1">
    <property type="nucleotide sequence ID" value="XM_008712414.1"/>
</dbReference>
<reference evidence="2 3" key="1">
    <citation type="submission" date="2013-03" db="EMBL/GenBank/DDBJ databases">
        <title>The Genome Sequence of Phialophora europaea CBS 101466.</title>
        <authorList>
            <consortium name="The Broad Institute Genomics Platform"/>
            <person name="Cuomo C."/>
            <person name="de Hoog S."/>
            <person name="Gorbushina A."/>
            <person name="Walker B."/>
            <person name="Young S.K."/>
            <person name="Zeng Q."/>
            <person name="Gargeya S."/>
            <person name="Fitzgerald M."/>
            <person name="Haas B."/>
            <person name="Abouelleil A."/>
            <person name="Allen A.W."/>
            <person name="Alvarado L."/>
            <person name="Arachchi H.M."/>
            <person name="Berlin A.M."/>
            <person name="Chapman S.B."/>
            <person name="Gainer-Dewar J."/>
            <person name="Goldberg J."/>
            <person name="Griggs A."/>
            <person name="Gujja S."/>
            <person name="Hansen M."/>
            <person name="Howarth C."/>
            <person name="Imamovic A."/>
            <person name="Ireland A."/>
            <person name="Larimer J."/>
            <person name="McCowan C."/>
            <person name="Murphy C."/>
            <person name="Pearson M."/>
            <person name="Poon T.W."/>
            <person name="Priest M."/>
            <person name="Roberts A."/>
            <person name="Saif S."/>
            <person name="Shea T."/>
            <person name="Sisk P."/>
            <person name="Sykes S."/>
            <person name="Wortman J."/>
            <person name="Nusbaum C."/>
            <person name="Birren B."/>
        </authorList>
    </citation>
    <scope>NUCLEOTIDE SEQUENCE [LARGE SCALE GENOMIC DNA]</scope>
    <source>
        <strain evidence="2 3">CBS 101466</strain>
    </source>
</reference>
<sequence length="763" mass="85328">MLLNPTHEITLSGLPPDVLDAYVRYKKGTRAIVAWVVQYAPSHYAGARKLPIKELARLCALVTGKITQLPDVIHFYFRETIAARKRLSKYFRGFRDESLEDADTVNHEHFTISLTNIYANLCAICENPKQTCRGDHRKSEPDSPTSQLRNLYAGLAVEGAVAEDAPGAIDPLDECAECRVDTARPCPGPQKDLPLADDELGNAIEYASALQEIQDTVQEVERCWVQAAEGAIHFVSAAFVTHVGYAILLRAESRLRELDENITVAELQRKCCMILDQTSSSGETSTWHALLERLASIQHFVRHQTNAHDLQSSYKTVAVIQKPLDYVGMGIPAPRLISALIENIIALVQSKHIPSAIVRNSTPVYADLGYALLHGTKDNSMFRLSIGLDLLCQAYTSHVLALQRPKTVTHYRLTALKLAQNAATSIERLLGNKDCFPCRCVQTLAYHLQNLEEDLVAFAKHNRWDLYFQSPYVSGSHILEILDSCHYYGSKLFVYRHYMGALVHSYNVLKQLGGLEEIPLMEYLCEEFKQSFFPAGQRPSRSFRASWTRYIGARIKFKRGHRRNNKDSWCMAIPPHEARKAAGLGVGRDEGNNDKGGCMIFKIKQQDYDVTDAQWASCETRRSDDGNLEAKSVLEEAKGTARRLENLLPLLDSHLATTSTAYVSPPKARLNRFAVFEDCVKIVSKISNATHTDPKERNMNCICFASAILEGGDRILDARAGGRLNGKGACWTKDEREGVLKTTMEAMKNVLAGKGMSRWAFHI</sequence>
<dbReference type="InParanoid" id="W2SDG4"/>
<name>W2SDG4_CYPE1</name>
<protein>
    <recommendedName>
        <fullName evidence="1">DUF6604 domain-containing protein</fullName>
    </recommendedName>
</protein>
<dbReference type="eggNOG" id="ENOG502SP5Y">
    <property type="taxonomic scope" value="Eukaryota"/>
</dbReference>
<dbReference type="AlphaFoldDB" id="W2SDG4"/>
<dbReference type="VEuPathDB" id="FungiDB:HMPREF1541_00105"/>
<dbReference type="OrthoDB" id="4821062at2759"/>
<dbReference type="HOGENOM" id="CLU_409945_0_0_1"/>
<dbReference type="EMBL" id="KB822711">
    <property type="protein sequence ID" value="ETN45924.1"/>
    <property type="molecule type" value="Genomic_DNA"/>
</dbReference>
<feature type="domain" description="DUF6604" evidence="1">
    <location>
        <begin position="24"/>
        <end position="255"/>
    </location>
</feature>